<organism evidence="1 2">
    <name type="scientific">Catharanthus roseus</name>
    <name type="common">Madagascar periwinkle</name>
    <name type="synonym">Vinca rosea</name>
    <dbReference type="NCBI Taxonomy" id="4058"/>
    <lineage>
        <taxon>Eukaryota</taxon>
        <taxon>Viridiplantae</taxon>
        <taxon>Streptophyta</taxon>
        <taxon>Embryophyta</taxon>
        <taxon>Tracheophyta</taxon>
        <taxon>Spermatophyta</taxon>
        <taxon>Magnoliopsida</taxon>
        <taxon>eudicotyledons</taxon>
        <taxon>Gunneridae</taxon>
        <taxon>Pentapetalae</taxon>
        <taxon>asterids</taxon>
        <taxon>lamiids</taxon>
        <taxon>Gentianales</taxon>
        <taxon>Apocynaceae</taxon>
        <taxon>Rauvolfioideae</taxon>
        <taxon>Vinceae</taxon>
        <taxon>Catharanthinae</taxon>
        <taxon>Catharanthus</taxon>
    </lineage>
</organism>
<name>A0ACC0A342_CATRO</name>
<sequence length="543" mass="59941">MDSFFGGRGFKASKCKTLLKLTIPRIKLLRNRRELQLKQMRREIAKLLETGQEATARIRVEHIIREEKMMAAQEIVELFCELIAVRLPIIEAQRECPIDLKEAISSICFAAPRCADLPELQQVQMLFAGKYGKEFVSAATELMPECGVNRQLIELLSIRAPAPDVKLKLLKEIAEEHELDWDPSASESELLKPHEDLLNGPTQFVSGSKVPLPEVKHEEPLHDASGQETGEKCDSDSDYDIIDLPEVPKQPLRTSTGGVTAPEMLPFPASALSDGECESAKPHSIDEGPSNSKEFHLKFEKVPKSESTQDFQPPTNSYQTLEEKQFVPFILPPSQSSTPVSARQSDLPSAISAEQSSPPAAISRKKSETNVDLQDVLAAAQAAADSAERAAAAARSAASLAQMRISELVKGKNDEVSDCSVENPFHAETEAPDVPEKHHIRSQSSLTDSDPDLRSPTFHYKSETHEALQEPDVPSFDDAKVDHSSQSTSHILVPGASHHQFQRLPSMDEEAYFSYPNLFTSQGSVPGSRANLFKDNSRSPHQQ</sequence>
<reference evidence="2" key="1">
    <citation type="journal article" date="2023" name="Nat. Plants">
        <title>Single-cell RNA sequencing provides a high-resolution roadmap for understanding the multicellular compartmentation of specialized metabolism.</title>
        <authorList>
            <person name="Sun S."/>
            <person name="Shen X."/>
            <person name="Li Y."/>
            <person name="Li Y."/>
            <person name="Wang S."/>
            <person name="Li R."/>
            <person name="Zhang H."/>
            <person name="Shen G."/>
            <person name="Guo B."/>
            <person name="Wei J."/>
            <person name="Xu J."/>
            <person name="St-Pierre B."/>
            <person name="Chen S."/>
            <person name="Sun C."/>
        </authorList>
    </citation>
    <scope>NUCLEOTIDE SEQUENCE [LARGE SCALE GENOMIC DNA]</scope>
</reference>
<comment type="caution">
    <text evidence="1">The sequence shown here is derived from an EMBL/GenBank/DDBJ whole genome shotgun (WGS) entry which is preliminary data.</text>
</comment>
<dbReference type="Proteomes" id="UP001060085">
    <property type="component" value="Linkage Group LG07"/>
</dbReference>
<evidence type="ECO:0000313" key="2">
    <source>
        <dbReference type="Proteomes" id="UP001060085"/>
    </source>
</evidence>
<accession>A0ACC0A342</accession>
<keyword evidence="2" id="KW-1185">Reference proteome</keyword>
<gene>
    <name evidence="1" type="ORF">M9H77_31867</name>
</gene>
<evidence type="ECO:0000313" key="1">
    <source>
        <dbReference type="EMBL" id="KAI5654680.1"/>
    </source>
</evidence>
<proteinExistence type="predicted"/>
<dbReference type="EMBL" id="CM044707">
    <property type="protein sequence ID" value="KAI5654680.1"/>
    <property type="molecule type" value="Genomic_DNA"/>
</dbReference>
<protein>
    <submittedName>
        <fullName evidence="1">Uncharacterized protein</fullName>
    </submittedName>
</protein>